<dbReference type="RefSeq" id="XP_065330711.1">
    <property type="nucleotide sequence ID" value="XM_065474639.1"/>
</dbReference>
<evidence type="ECO:0000313" key="2">
    <source>
        <dbReference type="Proteomes" id="UP001334084"/>
    </source>
</evidence>
<protein>
    <submittedName>
        <fullName evidence="1">Uncharacterized protein</fullName>
    </submittedName>
</protein>
<sequence length="125" mass="14755">MSDEQKREFIISRACPEIIDWYCNQKQRKAAFNWSRWKEELEEFCSPNKLGMKDVLSLKQGPGARAHKLNNEDIKKIILAGMKYEIPDVKRITIRGKVVNEILFSDIRLLEGTYQAEKLKREKRN</sequence>
<gene>
    <name evidence="1" type="ORF">VNE69_09120</name>
</gene>
<dbReference type="EMBL" id="CP142734">
    <property type="protein sequence ID" value="WUR04566.1"/>
    <property type="molecule type" value="Genomic_DNA"/>
</dbReference>
<organism evidence="1 2">
    <name type="scientific">Vairimorpha necatrix</name>
    <dbReference type="NCBI Taxonomy" id="6039"/>
    <lineage>
        <taxon>Eukaryota</taxon>
        <taxon>Fungi</taxon>
        <taxon>Fungi incertae sedis</taxon>
        <taxon>Microsporidia</taxon>
        <taxon>Nosematidae</taxon>
        <taxon>Vairimorpha</taxon>
    </lineage>
</organism>
<dbReference type="KEGG" id="vnx:VNE69_09120"/>
<dbReference type="GeneID" id="90542399"/>
<name>A0AAX4JFH3_9MICR</name>
<proteinExistence type="predicted"/>
<dbReference type="AlphaFoldDB" id="A0AAX4JFH3"/>
<keyword evidence="2" id="KW-1185">Reference proteome</keyword>
<dbReference type="Proteomes" id="UP001334084">
    <property type="component" value="Chromosome 9"/>
</dbReference>
<evidence type="ECO:0000313" key="1">
    <source>
        <dbReference type="EMBL" id="WUR04566.1"/>
    </source>
</evidence>
<reference evidence="1" key="1">
    <citation type="journal article" date="2024" name="BMC Genomics">
        <title>Functional annotation of a divergent genome using sequence and structure-based similarity.</title>
        <authorList>
            <person name="Svedberg D."/>
            <person name="Winiger R.R."/>
            <person name="Berg A."/>
            <person name="Sharma H."/>
            <person name="Tellgren-Roth C."/>
            <person name="Debrunner-Vossbrinck B.A."/>
            <person name="Vossbrinck C.R."/>
            <person name="Barandun J."/>
        </authorList>
    </citation>
    <scope>NUCLEOTIDE SEQUENCE</scope>
    <source>
        <strain evidence="1">Illinois isolate</strain>
    </source>
</reference>
<accession>A0AAX4JFH3</accession>